<dbReference type="EMBL" id="LK932396">
    <property type="protein sequence ID" value="CDS86701.1"/>
    <property type="molecule type" value="Genomic_DNA"/>
</dbReference>
<proteinExistence type="predicted"/>
<dbReference type="AlphaFoldDB" id="A0A069AEX8"/>
<gene>
    <name evidence="1" type="ORF">BN1097_580044</name>
</gene>
<accession>A0A069AEX8</accession>
<reference evidence="1" key="1">
    <citation type="submission" date="2014-07" db="EMBL/GenBank/DDBJ databases">
        <authorList>
            <person name="Monot Marc"/>
        </authorList>
    </citation>
    <scope>NUCLEOTIDE SEQUENCE</scope>
    <source>
        <strain evidence="1">7032994</strain>
    </source>
</reference>
<name>A0A069AEX8_CLODI</name>
<protein>
    <submittedName>
        <fullName evidence="1">Uncharacterized protein</fullName>
    </submittedName>
</protein>
<sequence>MVPRNITFVLISNIYIAYKDESFFILSDINKFNPYKINKKIIKIRRDFYGKYCIC</sequence>
<organism evidence="1">
    <name type="scientific">Clostridioides difficile</name>
    <name type="common">Peptoclostridium difficile</name>
    <dbReference type="NCBI Taxonomy" id="1496"/>
    <lineage>
        <taxon>Bacteria</taxon>
        <taxon>Bacillati</taxon>
        <taxon>Bacillota</taxon>
        <taxon>Clostridia</taxon>
        <taxon>Peptostreptococcales</taxon>
        <taxon>Peptostreptococcaceae</taxon>
        <taxon>Clostridioides</taxon>
    </lineage>
</organism>
<evidence type="ECO:0000313" key="1">
    <source>
        <dbReference type="EMBL" id="CDS86701.1"/>
    </source>
</evidence>